<keyword evidence="4" id="KW-0547">Nucleotide-binding</keyword>
<evidence type="ECO:0000313" key="8">
    <source>
        <dbReference type="Proteomes" id="UP000011550"/>
    </source>
</evidence>
<dbReference type="SUPFAM" id="SSF56801">
    <property type="entry name" value="Acetyl-CoA synthetase-like"/>
    <property type="match status" value="1"/>
</dbReference>
<dbReference type="Proteomes" id="UP000011550">
    <property type="component" value="Unassembled WGS sequence"/>
</dbReference>
<reference evidence="7 8" key="1">
    <citation type="journal article" date="2014" name="PLoS Genet.">
        <title>Phylogenetically driven sequencing of extremely halophilic archaea reveals strategies for static and dynamic osmo-response.</title>
        <authorList>
            <person name="Becker E.A."/>
            <person name="Seitzer P.M."/>
            <person name="Tritt A."/>
            <person name="Larsen D."/>
            <person name="Krusor M."/>
            <person name="Yao A.I."/>
            <person name="Wu D."/>
            <person name="Madern D."/>
            <person name="Eisen J.A."/>
            <person name="Darling A.E."/>
            <person name="Facciotti M.T."/>
        </authorList>
    </citation>
    <scope>NUCLEOTIDE SEQUENCE [LARGE SCALE GENOMIC DNA]</scope>
    <source>
        <strain evidence="7 8">ATCC BAA-1512</strain>
    </source>
</reference>
<evidence type="ECO:0000256" key="3">
    <source>
        <dbReference type="ARBA" id="ARBA00022598"/>
    </source>
</evidence>
<dbReference type="PATRIC" id="fig|662479.7.peg.585"/>
<comment type="subunit">
    <text evidence="2">Monomer.</text>
</comment>
<dbReference type="EMBL" id="AOLN01000004">
    <property type="protein sequence ID" value="ELZ98150.1"/>
    <property type="molecule type" value="Genomic_DNA"/>
</dbReference>
<dbReference type="STRING" id="662479.C440_02843"/>
<dbReference type="PIRSF" id="PIRSF006444">
    <property type="entry name" value="PaaK"/>
    <property type="match status" value="1"/>
</dbReference>
<keyword evidence="3 7" id="KW-0436">Ligase</keyword>
<dbReference type="Gene3D" id="3.40.50.12780">
    <property type="entry name" value="N-terminal domain of ligase-like"/>
    <property type="match status" value="1"/>
</dbReference>
<evidence type="ECO:0000256" key="2">
    <source>
        <dbReference type="ARBA" id="ARBA00011245"/>
    </source>
</evidence>
<dbReference type="InterPro" id="IPR020845">
    <property type="entry name" value="AMP-binding_CS"/>
</dbReference>
<dbReference type="GO" id="GO:0000166">
    <property type="term" value="F:nucleotide binding"/>
    <property type="evidence" value="ECO:0007669"/>
    <property type="project" value="UniProtKB-KW"/>
</dbReference>
<protein>
    <submittedName>
        <fullName evidence="7">Phenylacetyl-coenzyme A ligase</fullName>
    </submittedName>
</protein>
<evidence type="ECO:0000256" key="4">
    <source>
        <dbReference type="ARBA" id="ARBA00022741"/>
    </source>
</evidence>
<dbReference type="Gene3D" id="3.30.300.30">
    <property type="match status" value="1"/>
</dbReference>
<dbReference type="Pfam" id="PF14535">
    <property type="entry name" value="AMP-binding_C_2"/>
    <property type="match status" value="1"/>
</dbReference>
<comment type="pathway">
    <text evidence="1">Aromatic compound metabolism.</text>
</comment>
<dbReference type="GO" id="GO:0010124">
    <property type="term" value="P:phenylacetate catabolic process"/>
    <property type="evidence" value="ECO:0007669"/>
    <property type="project" value="InterPro"/>
</dbReference>
<comment type="caution">
    <text evidence="7">The sequence shown here is derived from an EMBL/GenBank/DDBJ whole genome shotgun (WGS) entry which is preliminary data.</text>
</comment>
<dbReference type="InterPro" id="IPR028154">
    <property type="entry name" value="AMP-dep_Lig_C"/>
</dbReference>
<organism evidence="7 8">
    <name type="scientific">Haloferax mucosum ATCC BAA-1512</name>
    <dbReference type="NCBI Taxonomy" id="662479"/>
    <lineage>
        <taxon>Archaea</taxon>
        <taxon>Methanobacteriati</taxon>
        <taxon>Methanobacteriota</taxon>
        <taxon>Stenosarchaea group</taxon>
        <taxon>Halobacteria</taxon>
        <taxon>Halobacteriales</taxon>
        <taxon>Haloferacaceae</taxon>
        <taxon>Haloferax</taxon>
    </lineage>
</organism>
<dbReference type="InterPro" id="IPR045851">
    <property type="entry name" value="AMP-bd_C_sf"/>
</dbReference>
<evidence type="ECO:0000313" key="7">
    <source>
        <dbReference type="EMBL" id="ELZ98150.1"/>
    </source>
</evidence>
<sequence length="433" mass="48233">MQAMSSSDEADPTRLPRPELRRLQNRRLRRVVRHAYENVDFYRETFDEHGLTPDDIESVEDLSKLPFTTKEDFRDNYPTGMFAVEMDDVVRIHASSGTTGKPKIVGYTRDDLAIWRDVMARGFRGAGLTSDDSLQNAYSYGLFTGGLGFHDGATAMGMAVVPTGGGNTQRQVEMLADLESDAICLTPSYALYLAEVADDMGYDPADLPLSVILYGAEPCTEPMRNEIETKFDALAVENYGLSEIIGPGVAVECSEQAGMHIWEDHFYPEVIDPDTGDPVAEGEEGELVLTTLTKDALPVLRYRTGDLTTLDSETCECGRTCVRMDGVTGRADDLLIVRGVNFYPSEVESVVLEFDEVAPHYRIDLRRDDSLDRLDLTVELVEDFDGSIADLERRIRKRLSDVLGFTPDEIDLVDAGSIERTAVGKVRRVYDHR</sequence>
<accession>M0IN51</accession>
<dbReference type="AlphaFoldDB" id="M0IN51"/>
<evidence type="ECO:0000256" key="1">
    <source>
        <dbReference type="ARBA" id="ARBA00005211"/>
    </source>
</evidence>
<evidence type="ECO:0000259" key="6">
    <source>
        <dbReference type="Pfam" id="PF14535"/>
    </source>
</evidence>
<dbReference type="PANTHER" id="PTHR43845">
    <property type="entry name" value="BLR5969 PROTEIN"/>
    <property type="match status" value="1"/>
</dbReference>
<name>M0IN51_9EURY</name>
<evidence type="ECO:0000259" key="5">
    <source>
        <dbReference type="Pfam" id="PF00501"/>
    </source>
</evidence>
<dbReference type="GO" id="GO:0047475">
    <property type="term" value="F:phenylacetate-CoA ligase activity"/>
    <property type="evidence" value="ECO:0007669"/>
    <property type="project" value="InterPro"/>
</dbReference>
<dbReference type="PANTHER" id="PTHR43845:SF1">
    <property type="entry name" value="BLR5969 PROTEIN"/>
    <property type="match status" value="1"/>
</dbReference>
<gene>
    <name evidence="7" type="ORF">C440_02843</name>
</gene>
<feature type="domain" description="AMP-dependent ligase C-terminal" evidence="6">
    <location>
        <begin position="339"/>
        <end position="433"/>
    </location>
</feature>
<feature type="domain" description="AMP-dependent synthetase/ligase" evidence="5">
    <location>
        <begin position="78"/>
        <end position="289"/>
    </location>
</feature>
<dbReference type="InterPro" id="IPR000873">
    <property type="entry name" value="AMP-dep_synth/lig_dom"/>
</dbReference>
<dbReference type="FunFam" id="3.40.50.12780:FF:000016">
    <property type="entry name" value="Phenylacetate-coenzyme A ligase"/>
    <property type="match status" value="1"/>
</dbReference>
<dbReference type="InterPro" id="IPR042099">
    <property type="entry name" value="ANL_N_sf"/>
</dbReference>
<proteinExistence type="predicted"/>
<dbReference type="CDD" id="cd05913">
    <property type="entry name" value="PaaK"/>
    <property type="match status" value="1"/>
</dbReference>
<dbReference type="Pfam" id="PF00501">
    <property type="entry name" value="AMP-binding"/>
    <property type="match status" value="1"/>
</dbReference>
<dbReference type="PROSITE" id="PS00455">
    <property type="entry name" value="AMP_BINDING"/>
    <property type="match status" value="1"/>
</dbReference>
<dbReference type="NCBIfam" id="NF041878">
    <property type="entry name" value="paak_haloarch"/>
    <property type="match status" value="1"/>
</dbReference>
<keyword evidence="8" id="KW-1185">Reference proteome</keyword>
<dbReference type="InterPro" id="IPR011880">
    <property type="entry name" value="PA_CoA_ligase"/>
</dbReference>